<dbReference type="AlphaFoldDB" id="W4GF79"/>
<dbReference type="GeneID" id="20809925"/>
<dbReference type="InterPro" id="IPR015797">
    <property type="entry name" value="NUDIX_hydrolase-like_dom_sf"/>
</dbReference>
<dbReference type="EMBL" id="KI913130">
    <property type="protein sequence ID" value="ETV78352.1"/>
    <property type="molecule type" value="Genomic_DNA"/>
</dbReference>
<dbReference type="InterPro" id="IPR020084">
    <property type="entry name" value="NUDIX_hydrolase_CS"/>
</dbReference>
<dbReference type="InterPro" id="IPR045121">
    <property type="entry name" value="CoAse"/>
</dbReference>
<dbReference type="PROSITE" id="PS51462">
    <property type="entry name" value="NUDIX"/>
    <property type="match status" value="1"/>
</dbReference>
<dbReference type="VEuPathDB" id="FungiDB:H257_07929"/>
<name>W4GF79_APHAT</name>
<dbReference type="InterPro" id="IPR000086">
    <property type="entry name" value="NUDIX_hydrolase_dom"/>
</dbReference>
<accession>W4GF79</accession>
<dbReference type="SUPFAM" id="SSF55811">
    <property type="entry name" value="Nudix"/>
    <property type="match status" value="1"/>
</dbReference>
<dbReference type="STRING" id="112090.W4GF79"/>
<sequence>MGFIDVLRSSLNKRPAKLIASPKRASVAAIFRHSPLDPRDKVQLLYIRRKVNPRDTWSGHMAFPGGRTNEGEADLAAAIRETHEEIGLHLNETHVVGRLNDRPVYYGRTVAAPFVFLLGRDDAAFEPVLQAKEVSDVLWVDLDFLVTAPIQTLQIPTKYILPNVDDIPATVDEAQRDSLKAMTHINFPCIYLDRPERRVHGLPDDAVARPVHDFVLWGLTYNMTSDILKAGGHKALPSMSAAVRSVREAVFMDKMAKSNL</sequence>
<dbReference type="PANTHER" id="PTHR12992">
    <property type="entry name" value="NUDIX HYDROLASE"/>
    <property type="match status" value="1"/>
</dbReference>
<proteinExistence type="predicted"/>
<dbReference type="Pfam" id="PF00293">
    <property type="entry name" value="NUDIX"/>
    <property type="match status" value="1"/>
</dbReference>
<protein>
    <recommendedName>
        <fullName evidence="2">Nudix hydrolase domain-containing protein</fullName>
    </recommendedName>
</protein>
<reference evidence="3" key="1">
    <citation type="submission" date="2013-12" db="EMBL/GenBank/DDBJ databases">
        <title>The Genome Sequence of Aphanomyces astaci APO3.</title>
        <authorList>
            <consortium name="The Broad Institute Genomics Platform"/>
            <person name="Russ C."/>
            <person name="Tyler B."/>
            <person name="van West P."/>
            <person name="Dieguez-Uribeondo J."/>
            <person name="Young S.K."/>
            <person name="Zeng Q."/>
            <person name="Gargeya S."/>
            <person name="Fitzgerald M."/>
            <person name="Abouelleil A."/>
            <person name="Alvarado L."/>
            <person name="Chapman S.B."/>
            <person name="Gainer-Dewar J."/>
            <person name="Goldberg J."/>
            <person name="Griggs A."/>
            <person name="Gujja S."/>
            <person name="Hansen M."/>
            <person name="Howarth C."/>
            <person name="Imamovic A."/>
            <person name="Ireland A."/>
            <person name="Larimer J."/>
            <person name="McCowan C."/>
            <person name="Murphy C."/>
            <person name="Pearson M."/>
            <person name="Poon T.W."/>
            <person name="Priest M."/>
            <person name="Roberts A."/>
            <person name="Saif S."/>
            <person name="Shea T."/>
            <person name="Sykes S."/>
            <person name="Wortman J."/>
            <person name="Nusbaum C."/>
            <person name="Birren B."/>
        </authorList>
    </citation>
    <scope>NUCLEOTIDE SEQUENCE [LARGE SCALE GENOMIC DNA]</scope>
    <source>
        <strain evidence="3">APO3</strain>
    </source>
</reference>
<dbReference type="OrthoDB" id="77989at2759"/>
<evidence type="ECO:0000259" key="2">
    <source>
        <dbReference type="PROSITE" id="PS51462"/>
    </source>
</evidence>
<dbReference type="RefSeq" id="XP_009831935.1">
    <property type="nucleotide sequence ID" value="XM_009833633.1"/>
</dbReference>
<dbReference type="GO" id="GO:0010945">
    <property type="term" value="F:coenzyme A diphosphatase activity"/>
    <property type="evidence" value="ECO:0007669"/>
    <property type="project" value="InterPro"/>
</dbReference>
<evidence type="ECO:0000256" key="1">
    <source>
        <dbReference type="ARBA" id="ARBA00022801"/>
    </source>
</evidence>
<dbReference type="CDD" id="cd03426">
    <property type="entry name" value="NUDIX_CoAse_Nudt7"/>
    <property type="match status" value="1"/>
</dbReference>
<organism evidence="3">
    <name type="scientific">Aphanomyces astaci</name>
    <name type="common">Crayfish plague agent</name>
    <dbReference type="NCBI Taxonomy" id="112090"/>
    <lineage>
        <taxon>Eukaryota</taxon>
        <taxon>Sar</taxon>
        <taxon>Stramenopiles</taxon>
        <taxon>Oomycota</taxon>
        <taxon>Saprolegniomycetes</taxon>
        <taxon>Saprolegniales</taxon>
        <taxon>Verrucalvaceae</taxon>
        <taxon>Aphanomyces</taxon>
    </lineage>
</organism>
<evidence type="ECO:0000313" key="3">
    <source>
        <dbReference type="EMBL" id="ETV78352.1"/>
    </source>
</evidence>
<dbReference type="Gene3D" id="3.90.79.10">
    <property type="entry name" value="Nucleoside Triphosphate Pyrophosphohydrolase"/>
    <property type="match status" value="1"/>
</dbReference>
<keyword evidence="1" id="KW-0378">Hydrolase</keyword>
<dbReference type="PANTHER" id="PTHR12992:SF44">
    <property type="entry name" value="NUDIX HYDROLASE DOMAIN-CONTAINING PROTEIN"/>
    <property type="match status" value="1"/>
</dbReference>
<dbReference type="PROSITE" id="PS00893">
    <property type="entry name" value="NUDIX_BOX"/>
    <property type="match status" value="1"/>
</dbReference>
<feature type="domain" description="Nudix hydrolase" evidence="2">
    <location>
        <begin position="22"/>
        <end position="162"/>
    </location>
</feature>
<gene>
    <name evidence="3" type="ORF">H257_07929</name>
</gene>